<comment type="caution">
    <text evidence="1">The sequence shown here is derived from an EMBL/GenBank/DDBJ whole genome shotgun (WGS) entry which is preliminary data.</text>
</comment>
<proteinExistence type="predicted"/>
<accession>A0ACC1JMS4</accession>
<evidence type="ECO:0000313" key="2">
    <source>
        <dbReference type="Proteomes" id="UP001140234"/>
    </source>
</evidence>
<keyword evidence="2" id="KW-1185">Reference proteome</keyword>
<name>A0ACC1JMS4_9FUNG</name>
<protein>
    <submittedName>
        <fullName evidence="1">Uncharacterized protein</fullName>
    </submittedName>
</protein>
<dbReference type="Proteomes" id="UP001140234">
    <property type="component" value="Unassembled WGS sequence"/>
</dbReference>
<dbReference type="EMBL" id="JANBUJ010002658">
    <property type="protein sequence ID" value="KAJ2763694.1"/>
    <property type="molecule type" value="Genomic_DNA"/>
</dbReference>
<gene>
    <name evidence="1" type="ORF">IWQ57_005479</name>
</gene>
<sequence length="107" mass="12246">MAAGPRHVYRQLLREIRRQLASATGNRAWAEQLRLQWRAAAQAPDAAHETNMRAARNTLTYLASSRRYRELQAEFSPKMAEADRIEKTARRVGLEPPKTFSEQDPPS</sequence>
<reference evidence="1" key="1">
    <citation type="submission" date="2022-07" db="EMBL/GenBank/DDBJ databases">
        <title>Phylogenomic reconstructions and comparative analyses of Kickxellomycotina fungi.</title>
        <authorList>
            <person name="Reynolds N.K."/>
            <person name="Stajich J.E."/>
            <person name="Barry K."/>
            <person name="Grigoriev I.V."/>
            <person name="Crous P."/>
            <person name="Smith M.E."/>
        </authorList>
    </citation>
    <scope>NUCLEOTIDE SEQUENCE</scope>
    <source>
        <strain evidence="1">CBS 109366</strain>
    </source>
</reference>
<evidence type="ECO:0000313" key="1">
    <source>
        <dbReference type="EMBL" id="KAJ2763694.1"/>
    </source>
</evidence>
<organism evidence="1 2">
    <name type="scientific">Coemansia nantahalensis</name>
    <dbReference type="NCBI Taxonomy" id="2789366"/>
    <lineage>
        <taxon>Eukaryota</taxon>
        <taxon>Fungi</taxon>
        <taxon>Fungi incertae sedis</taxon>
        <taxon>Zoopagomycota</taxon>
        <taxon>Kickxellomycotina</taxon>
        <taxon>Kickxellomycetes</taxon>
        <taxon>Kickxellales</taxon>
        <taxon>Kickxellaceae</taxon>
        <taxon>Coemansia</taxon>
    </lineage>
</organism>